<dbReference type="RefSeq" id="XP_064725724.1">
    <property type="nucleotide sequence ID" value="XM_064878645.1"/>
</dbReference>
<proteinExistence type="predicted"/>
<evidence type="ECO:0000313" key="4">
    <source>
        <dbReference type="Proteomes" id="UP001334248"/>
    </source>
</evidence>
<dbReference type="Proteomes" id="UP001334248">
    <property type="component" value="Unassembled WGS sequence"/>
</dbReference>
<comment type="caution">
    <text evidence="3">The sequence shown here is derived from an EMBL/GenBank/DDBJ whole genome shotgun (WGS) entry which is preliminary data.</text>
</comment>
<protein>
    <submittedName>
        <fullName evidence="3">Uncharacterized protein</fullName>
    </submittedName>
</protein>
<feature type="coiled-coil region" evidence="1">
    <location>
        <begin position="268"/>
        <end position="302"/>
    </location>
</feature>
<evidence type="ECO:0000313" key="3">
    <source>
        <dbReference type="EMBL" id="KAK5937634.1"/>
    </source>
</evidence>
<evidence type="ECO:0000256" key="1">
    <source>
        <dbReference type="SAM" id="Coils"/>
    </source>
</evidence>
<sequence length="335" mass="37435">MAKPLECDEFRIPGLVEIYDDDRSGVLQAGREGASNNEHQGEQAQCLKVLKGSAGDAHVPKESFAQAETVNLGSRSGLQLAFLMLLEQGEPVRGPLDGILLRLEHCRTRLDIYATIVVHLSCAFPKGEPSPSTVDVTIHHTSRSSSSKTNKELTPNHHVGDIHERIWEDISLVDDMSGFADVPLISVDFKETGHLDTSPPKPETKAYNNFQHTLHRHLEKRSSEPLGVPLSFFKTSMRHVARIAHQLGTERLQLEKTQAEEVERQEHTQSLEDELRDTKKKLEGAEEQIRALRKKLGGTEELIHRSMARRDDCESAVTEARDMLDNVLKGIGPQD</sequence>
<dbReference type="GeneID" id="90003703"/>
<organism evidence="3 4">
    <name type="scientific">Knufia obscura</name>
    <dbReference type="NCBI Taxonomy" id="1635080"/>
    <lineage>
        <taxon>Eukaryota</taxon>
        <taxon>Fungi</taxon>
        <taxon>Dikarya</taxon>
        <taxon>Ascomycota</taxon>
        <taxon>Pezizomycotina</taxon>
        <taxon>Eurotiomycetes</taxon>
        <taxon>Chaetothyriomycetidae</taxon>
        <taxon>Chaetothyriales</taxon>
        <taxon>Trichomeriaceae</taxon>
        <taxon>Knufia</taxon>
    </lineage>
</organism>
<keyword evidence="1" id="KW-0175">Coiled coil</keyword>
<name>A0ABR0RAI7_9EURO</name>
<evidence type="ECO:0000256" key="2">
    <source>
        <dbReference type="SAM" id="MobiDB-lite"/>
    </source>
</evidence>
<dbReference type="EMBL" id="JAVHJV010000016">
    <property type="protein sequence ID" value="KAK5937634.1"/>
    <property type="molecule type" value="Genomic_DNA"/>
</dbReference>
<gene>
    <name evidence="3" type="ORF">PMZ80_010254</name>
</gene>
<feature type="region of interest" description="Disordered" evidence="2">
    <location>
        <begin position="128"/>
        <end position="156"/>
    </location>
</feature>
<keyword evidence="4" id="KW-1185">Reference proteome</keyword>
<reference evidence="3 4" key="1">
    <citation type="journal article" date="2023" name="Res Sq">
        <title>Genomic and morphological characterization of Knufia obscura isolated from the Mars 2020 spacecraft assembly facility.</title>
        <authorList>
            <person name="Chander A.M."/>
            <person name="Teixeira M.M."/>
            <person name="Singh N.K."/>
            <person name="Williams M.P."/>
            <person name="Parker C.W."/>
            <person name="Leo P."/>
            <person name="Stajich J.E."/>
            <person name="Torok T."/>
            <person name="Tighe S."/>
            <person name="Mason C.E."/>
            <person name="Venkateswaran K."/>
        </authorList>
    </citation>
    <scope>NUCLEOTIDE SEQUENCE [LARGE SCALE GENOMIC DNA]</scope>
    <source>
        <strain evidence="3 4">CCFEE 5817</strain>
    </source>
</reference>
<accession>A0ABR0RAI7</accession>